<dbReference type="AlphaFoldDB" id="A0AA39HRD9"/>
<evidence type="ECO:0000313" key="1">
    <source>
        <dbReference type="EMBL" id="KAK0410678.1"/>
    </source>
</evidence>
<organism evidence="1 2">
    <name type="scientific">Steinernema hermaphroditum</name>
    <dbReference type="NCBI Taxonomy" id="289476"/>
    <lineage>
        <taxon>Eukaryota</taxon>
        <taxon>Metazoa</taxon>
        <taxon>Ecdysozoa</taxon>
        <taxon>Nematoda</taxon>
        <taxon>Chromadorea</taxon>
        <taxon>Rhabditida</taxon>
        <taxon>Tylenchina</taxon>
        <taxon>Panagrolaimomorpha</taxon>
        <taxon>Strongyloidoidea</taxon>
        <taxon>Steinernematidae</taxon>
        <taxon>Steinernema</taxon>
    </lineage>
</organism>
<proteinExistence type="predicted"/>
<sequence>MYRHTFGKGTLLGKSAKEMERKIPPGDAKVIEALTRKQPRIPENLEMASSLCTGLAKRSPLDVVDVGGIRRCDRNC</sequence>
<gene>
    <name evidence="1" type="ORF">QR680_005269</name>
</gene>
<keyword evidence="2" id="KW-1185">Reference proteome</keyword>
<dbReference type="Proteomes" id="UP001175271">
    <property type="component" value="Unassembled WGS sequence"/>
</dbReference>
<name>A0AA39HRD9_9BILA</name>
<evidence type="ECO:0000313" key="2">
    <source>
        <dbReference type="Proteomes" id="UP001175271"/>
    </source>
</evidence>
<reference evidence="1" key="1">
    <citation type="submission" date="2023-06" db="EMBL/GenBank/DDBJ databases">
        <title>Genomic analysis of the entomopathogenic nematode Steinernema hermaphroditum.</title>
        <authorList>
            <person name="Schwarz E.M."/>
            <person name="Heppert J.K."/>
            <person name="Baniya A."/>
            <person name="Schwartz H.T."/>
            <person name="Tan C.-H."/>
            <person name="Antoshechkin I."/>
            <person name="Sternberg P.W."/>
            <person name="Goodrich-Blair H."/>
            <person name="Dillman A.R."/>
        </authorList>
    </citation>
    <scope>NUCLEOTIDE SEQUENCE</scope>
    <source>
        <strain evidence="1">PS9179</strain>
        <tissue evidence="1">Whole animal</tissue>
    </source>
</reference>
<accession>A0AA39HRD9</accession>
<protein>
    <submittedName>
        <fullName evidence="1">Uncharacterized protein</fullName>
    </submittedName>
</protein>
<comment type="caution">
    <text evidence="1">The sequence shown here is derived from an EMBL/GenBank/DDBJ whole genome shotgun (WGS) entry which is preliminary data.</text>
</comment>
<dbReference type="EMBL" id="JAUCMV010000003">
    <property type="protein sequence ID" value="KAK0410678.1"/>
    <property type="molecule type" value="Genomic_DNA"/>
</dbReference>